<comment type="caution">
    <text evidence="2">The sequence shown here is derived from an EMBL/GenBank/DDBJ whole genome shotgun (WGS) entry which is preliminary data.</text>
</comment>
<organism evidence="2 3">
    <name type="scientific">Phormidesmis priestleyi Ana</name>
    <dbReference type="NCBI Taxonomy" id="1666911"/>
    <lineage>
        <taxon>Bacteria</taxon>
        <taxon>Bacillati</taxon>
        <taxon>Cyanobacteriota</taxon>
        <taxon>Cyanophyceae</taxon>
        <taxon>Leptolyngbyales</taxon>
        <taxon>Leptolyngbyaceae</taxon>
        <taxon>Phormidesmis</taxon>
    </lineage>
</organism>
<feature type="transmembrane region" description="Helical" evidence="1">
    <location>
        <begin position="425"/>
        <end position="443"/>
    </location>
</feature>
<evidence type="ECO:0000256" key="1">
    <source>
        <dbReference type="SAM" id="Phobius"/>
    </source>
</evidence>
<feature type="transmembrane region" description="Helical" evidence="1">
    <location>
        <begin position="198"/>
        <end position="217"/>
    </location>
</feature>
<dbReference type="EMBL" id="LJZR01000002">
    <property type="protein sequence ID" value="KPQ37432.1"/>
    <property type="molecule type" value="Genomic_DNA"/>
</dbReference>
<dbReference type="PANTHER" id="PTHR37422:SF13">
    <property type="entry name" value="LIPOPOLYSACCHARIDE BIOSYNTHESIS PROTEIN PA4999-RELATED"/>
    <property type="match status" value="1"/>
</dbReference>
<sequence>MTTLYQPSERAVERATNYSFWIVFGIALYTPFEEFFLRWLPGIIPVALRFVPEFILYWLLFVVCCSRLMRGYPLRKTPIDWLIGAFFLATIISMVLNSSPVIGSIINLRTIWRYLSVFYIVVNMDISPKELKLMLNGLKIVMLAQGLIGSIQYFLPAGFNQAFFAPREFEIGDYQGESMAATGDLKVGATAGTFSDSAVLSAFLLVGLSLFLSSAYAVGGSLIPNGFDVSGMGALLFGIFASKKRAALAIALITPLMVFYVYNKRKTLANVTWLYGGIALLAVIMLAVAGVAVESFSGADDRQKSIDLGAYFLQVFSPEYWQQSNEQARGWFMQVILNGLFNTQSWFGFGPDFAVTQESLRETLSSASEMAKLERDAGVFDDSFWFAFIAYFGIVGTVIYGFILKRLYDAARWLIRSSAEPELRTLGATFATLVFVTVLYTFVERIFRLRAFSFYFWLLAGLVINMCHMKMALIKAARQPHATAIGDSRKLLQ</sequence>
<name>A0A0P7ZUW1_9CYAN</name>
<feature type="transmembrane region" description="Helical" evidence="1">
    <location>
        <begin position="46"/>
        <end position="66"/>
    </location>
</feature>
<feature type="transmembrane region" description="Helical" evidence="1">
    <location>
        <begin position="20"/>
        <end position="40"/>
    </location>
</feature>
<dbReference type="AlphaFoldDB" id="A0A0P7ZUW1"/>
<proteinExistence type="predicted"/>
<keyword evidence="1" id="KW-0812">Transmembrane</keyword>
<dbReference type="PANTHER" id="PTHR37422">
    <property type="entry name" value="TEICHURONIC ACID BIOSYNTHESIS PROTEIN TUAE"/>
    <property type="match status" value="1"/>
</dbReference>
<keyword evidence="1" id="KW-1133">Transmembrane helix</keyword>
<feature type="transmembrane region" description="Helical" evidence="1">
    <location>
        <begin position="246"/>
        <end position="262"/>
    </location>
</feature>
<feature type="transmembrane region" description="Helical" evidence="1">
    <location>
        <begin position="449"/>
        <end position="468"/>
    </location>
</feature>
<evidence type="ECO:0000313" key="2">
    <source>
        <dbReference type="EMBL" id="KPQ37432.1"/>
    </source>
</evidence>
<evidence type="ECO:0000313" key="3">
    <source>
        <dbReference type="Proteomes" id="UP000050465"/>
    </source>
</evidence>
<feature type="transmembrane region" description="Helical" evidence="1">
    <location>
        <begin position="222"/>
        <end position="240"/>
    </location>
</feature>
<reference evidence="2 3" key="1">
    <citation type="submission" date="2015-09" db="EMBL/GenBank/DDBJ databases">
        <title>Identification and resolution of microdiversity through metagenomic sequencing of parallel consortia.</title>
        <authorList>
            <person name="Nelson W.C."/>
            <person name="Romine M.F."/>
            <person name="Lindemann S.R."/>
        </authorList>
    </citation>
    <scope>NUCLEOTIDE SEQUENCE [LARGE SCALE GENOMIC DNA]</scope>
    <source>
        <strain evidence="2">Ana</strain>
    </source>
</reference>
<dbReference type="Proteomes" id="UP000050465">
    <property type="component" value="Unassembled WGS sequence"/>
</dbReference>
<gene>
    <name evidence="2" type="ORF">HLUCCA11_03040</name>
</gene>
<feature type="transmembrane region" description="Helical" evidence="1">
    <location>
        <begin position="78"/>
        <end position="96"/>
    </location>
</feature>
<feature type="transmembrane region" description="Helical" evidence="1">
    <location>
        <begin position="133"/>
        <end position="155"/>
    </location>
</feature>
<dbReference type="InterPro" id="IPR051533">
    <property type="entry name" value="WaaL-like"/>
</dbReference>
<feature type="transmembrane region" description="Helical" evidence="1">
    <location>
        <begin position="274"/>
        <end position="293"/>
    </location>
</feature>
<feature type="transmembrane region" description="Helical" evidence="1">
    <location>
        <begin position="384"/>
        <end position="404"/>
    </location>
</feature>
<accession>A0A0P7ZUW1</accession>
<keyword evidence="1" id="KW-0472">Membrane</keyword>
<protein>
    <submittedName>
        <fullName evidence="2">Putative nucleoside-diphosphate sugar epimerase</fullName>
    </submittedName>
</protein>